<evidence type="ECO:0000256" key="1">
    <source>
        <dbReference type="ARBA" id="ARBA00009764"/>
    </source>
</evidence>
<evidence type="ECO:0000313" key="9">
    <source>
        <dbReference type="Proteomes" id="UP000624041"/>
    </source>
</evidence>
<dbReference type="GO" id="GO:0009421">
    <property type="term" value="C:bacterial-type flagellum filament cap"/>
    <property type="evidence" value="ECO:0007669"/>
    <property type="project" value="InterPro"/>
</dbReference>
<dbReference type="Pfam" id="PF07195">
    <property type="entry name" value="FliD_C"/>
    <property type="match status" value="1"/>
</dbReference>
<reference evidence="8" key="2">
    <citation type="submission" date="2020-09" db="EMBL/GenBank/DDBJ databases">
        <authorList>
            <person name="Sun Q."/>
            <person name="Ohkuma M."/>
        </authorList>
    </citation>
    <scope>NUCLEOTIDE SEQUENCE</scope>
    <source>
        <strain evidence="8">JCM 17251</strain>
    </source>
</reference>
<evidence type="ECO:0000259" key="6">
    <source>
        <dbReference type="Pfam" id="PF02465"/>
    </source>
</evidence>
<comment type="subcellular location">
    <subcellularLocation>
        <location evidence="5">Secreted</location>
    </subcellularLocation>
    <subcellularLocation>
        <location evidence="5">Bacterial flagellum</location>
    </subcellularLocation>
</comment>
<keyword evidence="9" id="KW-1185">Reference proteome</keyword>
<keyword evidence="8" id="KW-0966">Cell projection</keyword>
<comment type="similarity">
    <text evidence="1 5">Belongs to the FliD family.</text>
</comment>
<proteinExistence type="inferred from homology"/>
<dbReference type="InterPro" id="IPR040026">
    <property type="entry name" value="FliD"/>
</dbReference>
<feature type="domain" description="Flagellar hook-associated protein 2 C-terminal" evidence="7">
    <location>
        <begin position="231"/>
        <end position="496"/>
    </location>
</feature>
<evidence type="ECO:0000256" key="2">
    <source>
        <dbReference type="ARBA" id="ARBA00011255"/>
    </source>
</evidence>
<feature type="domain" description="Flagellar hook-associated protein 2 N-terminal" evidence="6">
    <location>
        <begin position="8"/>
        <end position="104"/>
    </location>
</feature>
<dbReference type="GO" id="GO:0007155">
    <property type="term" value="P:cell adhesion"/>
    <property type="evidence" value="ECO:0007669"/>
    <property type="project" value="InterPro"/>
</dbReference>
<dbReference type="GO" id="GO:0071973">
    <property type="term" value="P:bacterial-type flagellum-dependent cell motility"/>
    <property type="evidence" value="ECO:0007669"/>
    <property type="project" value="TreeGrafter"/>
</dbReference>
<keyword evidence="8" id="KW-0282">Flagellum</keyword>
<keyword evidence="8" id="KW-0969">Cilium</keyword>
<accession>A0A917XU15</accession>
<dbReference type="Pfam" id="PF02465">
    <property type="entry name" value="FliD_N"/>
    <property type="match status" value="1"/>
</dbReference>
<comment type="caution">
    <text evidence="8">The sequence shown here is derived from an EMBL/GenBank/DDBJ whole genome shotgun (WGS) entry which is preliminary data.</text>
</comment>
<dbReference type="PANTHER" id="PTHR30288">
    <property type="entry name" value="FLAGELLAR CAP/ASSEMBLY PROTEIN FLID"/>
    <property type="match status" value="1"/>
</dbReference>
<dbReference type="GO" id="GO:0005576">
    <property type="term" value="C:extracellular region"/>
    <property type="evidence" value="ECO:0007669"/>
    <property type="project" value="UniProtKB-SubCell"/>
</dbReference>
<dbReference type="AlphaFoldDB" id="A0A917XU15"/>
<gene>
    <name evidence="8" type="primary">fliD</name>
    <name evidence="8" type="ORF">GCM10007971_10400</name>
</gene>
<evidence type="ECO:0000256" key="4">
    <source>
        <dbReference type="ARBA" id="ARBA00023143"/>
    </source>
</evidence>
<dbReference type="InterPro" id="IPR010809">
    <property type="entry name" value="FliD_C"/>
</dbReference>
<comment type="function">
    <text evidence="5">Required for morphogenesis and for the elongation of the flagellar filament by facilitating polymerization of the flagellin monomers at the tip of growing filament. Forms a capping structure, which prevents flagellin subunits (transported through the central channel of the flagellum) from leaking out without polymerization at the distal end.</text>
</comment>
<reference evidence="8" key="1">
    <citation type="journal article" date="2014" name="Int. J. Syst. Evol. Microbiol.">
        <title>Complete genome sequence of Corynebacterium casei LMG S-19264T (=DSM 44701T), isolated from a smear-ripened cheese.</title>
        <authorList>
            <consortium name="US DOE Joint Genome Institute (JGI-PGF)"/>
            <person name="Walter F."/>
            <person name="Albersmeier A."/>
            <person name="Kalinowski J."/>
            <person name="Ruckert C."/>
        </authorList>
    </citation>
    <scope>NUCLEOTIDE SEQUENCE</scope>
    <source>
        <strain evidence="8">JCM 17251</strain>
    </source>
</reference>
<sequence length="510" mass="57448">MRIGGLASGIDTDSMIRDLMNAERIPLNKLQQQRTKMEWQRDAFRDINKQIAELELLIENMRLNSNTINPKKVASSMEGAVTATGSAAAGNGAYKIAVTQLASNAINTGNASKEDIEKFISENDGETVTFYTYGEADAKRGLEAGMQERSFKIEKDDTIDSIIKKIHAADKNVRAFYDEASGQFVMETKRTGDYNTNKEDEFGGAEIGFKSGESSFFTELFSMSNDQEQGGTNAKFTYNDVVELESKDNRYTLNGMTFTFHDVTGIDENNKPINATLTVTNDIDKAVENITDFVNKYNELITTLNGTQQEPIYRDFPPLTEEQMEEMSERQIELWEEKAKSGLLRRESIIPSALTSLRSTWSSTVDNDGAFRLMAQIGITTTEDYMDGGLLKIDENILREKLEEDATSVQNLLFNSSEGSSRGLLNRLEDSLEKTIGQIEQRAGKGSFTNQMYTMGRELEAMEKRIKAFEDRLGQVEDRYWRQFSAMERAISMMNNQSAMLMDFGGNMYQ</sequence>
<dbReference type="EMBL" id="BMOS01000005">
    <property type="protein sequence ID" value="GGN53670.1"/>
    <property type="molecule type" value="Genomic_DNA"/>
</dbReference>
<comment type="subunit">
    <text evidence="2 5">Homopentamer.</text>
</comment>
<keyword evidence="4 5" id="KW-0975">Bacterial flagellum</keyword>
<dbReference type="Proteomes" id="UP000624041">
    <property type="component" value="Unassembled WGS sequence"/>
</dbReference>
<dbReference type="PANTHER" id="PTHR30288:SF0">
    <property type="entry name" value="FLAGELLAR HOOK-ASSOCIATED PROTEIN 2"/>
    <property type="match status" value="1"/>
</dbReference>
<evidence type="ECO:0000259" key="7">
    <source>
        <dbReference type="Pfam" id="PF07195"/>
    </source>
</evidence>
<keyword evidence="3" id="KW-0175">Coiled coil</keyword>
<name>A0A917XU15_9BACI</name>
<evidence type="ECO:0000256" key="3">
    <source>
        <dbReference type="ARBA" id="ARBA00023054"/>
    </source>
</evidence>
<keyword evidence="5" id="KW-0964">Secreted</keyword>
<dbReference type="InterPro" id="IPR003481">
    <property type="entry name" value="FliD_N"/>
</dbReference>
<evidence type="ECO:0000256" key="5">
    <source>
        <dbReference type="RuleBase" id="RU362066"/>
    </source>
</evidence>
<dbReference type="RefSeq" id="WP_188856303.1">
    <property type="nucleotide sequence ID" value="NZ_BMOS01000005.1"/>
</dbReference>
<evidence type="ECO:0000313" key="8">
    <source>
        <dbReference type="EMBL" id="GGN53670.1"/>
    </source>
</evidence>
<dbReference type="GO" id="GO:0009424">
    <property type="term" value="C:bacterial-type flagellum hook"/>
    <property type="evidence" value="ECO:0007669"/>
    <property type="project" value="UniProtKB-UniRule"/>
</dbReference>
<organism evidence="8 9">
    <name type="scientific">Oceanobacillus indicireducens</name>
    <dbReference type="NCBI Taxonomy" id="1004261"/>
    <lineage>
        <taxon>Bacteria</taxon>
        <taxon>Bacillati</taxon>
        <taxon>Bacillota</taxon>
        <taxon>Bacilli</taxon>
        <taxon>Bacillales</taxon>
        <taxon>Bacillaceae</taxon>
        <taxon>Oceanobacillus</taxon>
    </lineage>
</organism>
<protein>
    <recommendedName>
        <fullName evidence="5">Flagellar hook-associated protein 2</fullName>
        <shortName evidence="5">HAP2</shortName>
    </recommendedName>
    <alternativeName>
        <fullName evidence="5">Flagellar cap protein</fullName>
    </alternativeName>
</protein>